<name>A0ABV6UY93_9ACTN</name>
<dbReference type="PANTHER" id="PTHR43540">
    <property type="entry name" value="PEROXYUREIDOACRYLATE/UREIDOACRYLATE AMIDOHYDROLASE-RELATED"/>
    <property type="match status" value="1"/>
</dbReference>
<organism evidence="4 5">
    <name type="scientific">Streptacidiphilus cavernicola</name>
    <dbReference type="NCBI Taxonomy" id="3342716"/>
    <lineage>
        <taxon>Bacteria</taxon>
        <taxon>Bacillati</taxon>
        <taxon>Actinomycetota</taxon>
        <taxon>Actinomycetes</taxon>
        <taxon>Kitasatosporales</taxon>
        <taxon>Streptomycetaceae</taxon>
        <taxon>Streptacidiphilus</taxon>
    </lineage>
</organism>
<gene>
    <name evidence="4" type="ORF">ACEZDJ_34545</name>
</gene>
<dbReference type="Pfam" id="PF00857">
    <property type="entry name" value="Isochorismatase"/>
    <property type="match status" value="1"/>
</dbReference>
<evidence type="ECO:0000259" key="3">
    <source>
        <dbReference type="Pfam" id="PF00857"/>
    </source>
</evidence>
<evidence type="ECO:0000313" key="4">
    <source>
        <dbReference type="EMBL" id="MFC1406429.1"/>
    </source>
</evidence>
<dbReference type="InterPro" id="IPR000868">
    <property type="entry name" value="Isochorismatase-like_dom"/>
</dbReference>
<dbReference type="EMBL" id="JBHEZZ010000029">
    <property type="protein sequence ID" value="MFC1406429.1"/>
    <property type="molecule type" value="Genomic_DNA"/>
</dbReference>
<keyword evidence="1 4" id="KW-0378">Hydrolase</keyword>
<evidence type="ECO:0000256" key="1">
    <source>
        <dbReference type="ARBA" id="ARBA00022801"/>
    </source>
</evidence>
<feature type="region of interest" description="Disordered" evidence="2">
    <location>
        <begin position="83"/>
        <end position="109"/>
    </location>
</feature>
<dbReference type="GO" id="GO:0016787">
    <property type="term" value="F:hydrolase activity"/>
    <property type="evidence" value="ECO:0007669"/>
    <property type="project" value="UniProtKB-KW"/>
</dbReference>
<evidence type="ECO:0000313" key="5">
    <source>
        <dbReference type="Proteomes" id="UP001592528"/>
    </source>
</evidence>
<dbReference type="InterPro" id="IPR036380">
    <property type="entry name" value="Isochorismatase-like_sf"/>
</dbReference>
<sequence>MPAHSAPALPVSALPGPFPLDPAAMALVLIDMQRDFLEPGGFGESLGNDVGMLRRTIDPLRAVLAATRALGLPVLHTREGHLPDLSDCPPSKLNRGAPTRRIGDPGPNGRILVRGEYGHDIIDELAPVDGEPVIDKPGKGAFYGTDFGEVLAAAGITQLVVTGVTTEVCVHTTVREANDRGFDCLVLSDCVGSYFPEFQQAGLAMISAQGGIFGWTASSADYLAALAPLGGAAAVSPVAISPAAAAR</sequence>
<dbReference type="RefSeq" id="WP_030260934.1">
    <property type="nucleotide sequence ID" value="NZ_JBHEZZ010000029.1"/>
</dbReference>
<dbReference type="Gene3D" id="3.40.50.850">
    <property type="entry name" value="Isochorismatase-like"/>
    <property type="match status" value="1"/>
</dbReference>
<reference evidence="4 5" key="1">
    <citation type="submission" date="2024-09" db="EMBL/GenBank/DDBJ databases">
        <authorList>
            <person name="Lee S.D."/>
        </authorList>
    </citation>
    <scope>NUCLEOTIDE SEQUENCE [LARGE SCALE GENOMIC DNA]</scope>
    <source>
        <strain evidence="4 5">N1-5</strain>
    </source>
</reference>
<dbReference type="Proteomes" id="UP001592528">
    <property type="component" value="Unassembled WGS sequence"/>
</dbReference>
<proteinExistence type="predicted"/>
<dbReference type="PANTHER" id="PTHR43540:SF9">
    <property type="entry name" value="FAMILY HYDROLASE, PUTATIVE (AFU_ORTHOLOGUE AFUA_2G08700)-RELATED"/>
    <property type="match status" value="1"/>
</dbReference>
<dbReference type="InterPro" id="IPR050272">
    <property type="entry name" value="Isochorismatase-like_hydrls"/>
</dbReference>
<feature type="domain" description="Isochorismatase-like" evidence="3">
    <location>
        <begin position="26"/>
        <end position="212"/>
    </location>
</feature>
<comment type="caution">
    <text evidence="4">The sequence shown here is derived from an EMBL/GenBank/DDBJ whole genome shotgun (WGS) entry which is preliminary data.</text>
</comment>
<accession>A0ABV6UY93</accession>
<dbReference type="CDD" id="cd00431">
    <property type="entry name" value="cysteine_hydrolases"/>
    <property type="match status" value="1"/>
</dbReference>
<protein>
    <submittedName>
        <fullName evidence="4">Cysteine hydrolase family protein</fullName>
    </submittedName>
</protein>
<keyword evidence="5" id="KW-1185">Reference proteome</keyword>
<dbReference type="SUPFAM" id="SSF52499">
    <property type="entry name" value="Isochorismatase-like hydrolases"/>
    <property type="match status" value="1"/>
</dbReference>
<evidence type="ECO:0000256" key="2">
    <source>
        <dbReference type="SAM" id="MobiDB-lite"/>
    </source>
</evidence>